<protein>
    <submittedName>
        <fullName evidence="2">Copper chaperone PCu(A)C</fullName>
    </submittedName>
</protein>
<evidence type="ECO:0000256" key="1">
    <source>
        <dbReference type="SAM" id="SignalP"/>
    </source>
</evidence>
<dbReference type="InterPro" id="IPR007410">
    <property type="entry name" value="LpqE-like"/>
</dbReference>
<accession>A0AAE3NTM4</accession>
<reference evidence="2" key="1">
    <citation type="submission" date="2023-03" db="EMBL/GenBank/DDBJ databases">
        <title>Multiphase analysis and comparison of six strains from genera Psychromarinibacter, Lutimaribacter, and Maritimibacter, including a novel species: Psychromarinibacter sediminicola sp. nov.</title>
        <authorList>
            <person name="Wang Y.-H."/>
            <person name="Ye M.-Q."/>
            <person name="Du Z.-J."/>
        </authorList>
    </citation>
    <scope>NUCLEOTIDE SEQUENCE</scope>
    <source>
        <strain evidence="2">C21-152</strain>
    </source>
</reference>
<dbReference type="EMBL" id="JARGYC010000088">
    <property type="protein sequence ID" value="MDF0603328.1"/>
    <property type="molecule type" value="Genomic_DNA"/>
</dbReference>
<dbReference type="AlphaFoldDB" id="A0AAE3NTM4"/>
<dbReference type="Proteomes" id="UP001220964">
    <property type="component" value="Unassembled WGS sequence"/>
</dbReference>
<dbReference type="RefSeq" id="WP_275569451.1">
    <property type="nucleotide sequence ID" value="NZ_JARGYC010000088.1"/>
</dbReference>
<evidence type="ECO:0000313" key="2">
    <source>
        <dbReference type="EMBL" id="MDF0603328.1"/>
    </source>
</evidence>
<keyword evidence="3" id="KW-1185">Reference proteome</keyword>
<evidence type="ECO:0000313" key="3">
    <source>
        <dbReference type="Proteomes" id="UP001220964"/>
    </source>
</evidence>
<feature type="signal peptide" evidence="1">
    <location>
        <begin position="1"/>
        <end position="22"/>
    </location>
</feature>
<feature type="chain" id="PRO_5042037551" evidence="1">
    <location>
        <begin position="23"/>
        <end position="155"/>
    </location>
</feature>
<dbReference type="InterPro" id="IPR058248">
    <property type="entry name" value="Lxx211020-like"/>
</dbReference>
<name>A0AAE3NTM4_9RHOB</name>
<keyword evidence="1" id="KW-0732">Signal</keyword>
<dbReference type="InterPro" id="IPR036182">
    <property type="entry name" value="PCuAC_sf"/>
</dbReference>
<comment type="caution">
    <text evidence="2">The sequence shown here is derived from an EMBL/GenBank/DDBJ whole genome shotgun (WGS) entry which is preliminary data.</text>
</comment>
<sequence>MPVRPTLFAGLAALATTLPAMAEITVEDAYARSASPMAKTGAAFMILRNDGEADDRLVSARTGAAAVTELHTHIDMGDGVMKMTEVEEGFAVPAGGTHVLQRGGDHVMMMGLKAPFVDGESVTVTLVFEEAGEMVVEIPIDLTRKPGDMPMDGGS</sequence>
<dbReference type="PANTHER" id="PTHR36302">
    <property type="entry name" value="BLR7088 PROTEIN"/>
    <property type="match status" value="1"/>
</dbReference>
<dbReference type="SUPFAM" id="SSF110087">
    <property type="entry name" value="DR1885-like metal-binding protein"/>
    <property type="match status" value="1"/>
</dbReference>
<dbReference type="Pfam" id="PF04314">
    <property type="entry name" value="PCuAC"/>
    <property type="match status" value="1"/>
</dbReference>
<dbReference type="PANTHER" id="PTHR36302:SF1">
    <property type="entry name" value="COPPER CHAPERONE PCU(A)C"/>
    <property type="match status" value="1"/>
</dbReference>
<organism evidence="2 3">
    <name type="scientific">Psychromarinibacter sediminicola</name>
    <dbReference type="NCBI Taxonomy" id="3033385"/>
    <lineage>
        <taxon>Bacteria</taxon>
        <taxon>Pseudomonadati</taxon>
        <taxon>Pseudomonadota</taxon>
        <taxon>Alphaproteobacteria</taxon>
        <taxon>Rhodobacterales</taxon>
        <taxon>Paracoccaceae</taxon>
        <taxon>Psychromarinibacter</taxon>
    </lineage>
</organism>
<gene>
    <name evidence="2" type="ORF">P1J78_21580</name>
</gene>
<proteinExistence type="predicted"/>
<dbReference type="Gene3D" id="2.60.40.1890">
    <property type="entry name" value="PCu(A)C copper chaperone"/>
    <property type="match status" value="1"/>
</dbReference>